<dbReference type="AlphaFoldDB" id="A0A1S7PG05"/>
<keyword evidence="4 9" id="KW-0812">Transmembrane</keyword>
<dbReference type="RefSeq" id="WP_080817046.1">
    <property type="nucleotide sequence ID" value="NZ_LT009748.1"/>
</dbReference>
<keyword evidence="5 9" id="KW-1133">Transmembrane helix</keyword>
<feature type="transmembrane region" description="Helical" evidence="9">
    <location>
        <begin position="401"/>
        <end position="421"/>
    </location>
</feature>
<feature type="transmembrane region" description="Helical" evidence="9">
    <location>
        <begin position="200"/>
        <end position="220"/>
    </location>
</feature>
<dbReference type="GO" id="GO:0022857">
    <property type="term" value="F:transmembrane transporter activity"/>
    <property type="evidence" value="ECO:0007669"/>
    <property type="project" value="InterPro"/>
</dbReference>
<feature type="transmembrane region" description="Helical" evidence="9">
    <location>
        <begin position="314"/>
        <end position="333"/>
    </location>
</feature>
<proteinExistence type="inferred from homology"/>
<keyword evidence="2" id="KW-0813">Transport</keyword>
<organism evidence="11 12">
    <name type="scientific">Agrobacterium deltaense Zutra 3/1</name>
    <dbReference type="NCBI Taxonomy" id="1183427"/>
    <lineage>
        <taxon>Bacteria</taxon>
        <taxon>Pseudomonadati</taxon>
        <taxon>Pseudomonadota</taxon>
        <taxon>Alphaproteobacteria</taxon>
        <taxon>Hyphomicrobiales</taxon>
        <taxon>Rhizobiaceae</taxon>
        <taxon>Rhizobium/Agrobacterium group</taxon>
        <taxon>Agrobacterium</taxon>
    </lineage>
</organism>
<protein>
    <recommendedName>
        <fullName evidence="8">Multidrug efflux pump Tap</fullName>
    </recommendedName>
</protein>
<evidence type="ECO:0000256" key="9">
    <source>
        <dbReference type="SAM" id="Phobius"/>
    </source>
</evidence>
<evidence type="ECO:0000313" key="11">
    <source>
        <dbReference type="EMBL" id="CUX20556.1"/>
    </source>
</evidence>
<dbReference type="EMBL" id="FBWG01000007">
    <property type="protein sequence ID" value="CUX20556.1"/>
    <property type="molecule type" value="Genomic_DNA"/>
</dbReference>
<feature type="transmembrane region" description="Helical" evidence="9">
    <location>
        <begin position="176"/>
        <end position="194"/>
    </location>
</feature>
<gene>
    <name evidence="11" type="ORF">AGR7C_Cc150101</name>
</gene>
<evidence type="ECO:0000256" key="5">
    <source>
        <dbReference type="ARBA" id="ARBA00022989"/>
    </source>
</evidence>
<dbReference type="Proteomes" id="UP000191987">
    <property type="component" value="Unassembled WGS sequence"/>
</dbReference>
<evidence type="ECO:0000256" key="1">
    <source>
        <dbReference type="ARBA" id="ARBA00004651"/>
    </source>
</evidence>
<dbReference type="Gene3D" id="1.20.1250.20">
    <property type="entry name" value="MFS general substrate transporter like domains"/>
    <property type="match status" value="1"/>
</dbReference>
<feature type="transmembrane region" description="Helical" evidence="9">
    <location>
        <begin position="72"/>
        <end position="92"/>
    </location>
</feature>
<evidence type="ECO:0000259" key="10">
    <source>
        <dbReference type="PROSITE" id="PS50850"/>
    </source>
</evidence>
<comment type="subcellular location">
    <subcellularLocation>
        <location evidence="1">Cell membrane</location>
        <topology evidence="1">Multi-pass membrane protein</topology>
    </subcellularLocation>
</comment>
<evidence type="ECO:0000256" key="4">
    <source>
        <dbReference type="ARBA" id="ARBA00022692"/>
    </source>
</evidence>
<reference evidence="11 12" key="1">
    <citation type="submission" date="2016-01" db="EMBL/GenBank/DDBJ databases">
        <authorList>
            <person name="Oliw E.H."/>
        </authorList>
    </citation>
    <scope>NUCLEOTIDE SEQUENCE [LARGE SCALE GENOMIC DNA]</scope>
    <source>
        <strain evidence="11 12">Zutra 3-1</strain>
    </source>
</reference>
<dbReference type="InterPro" id="IPR011701">
    <property type="entry name" value="MFS"/>
</dbReference>
<feature type="domain" description="Major facilitator superfamily (MFS) profile" evidence="10">
    <location>
        <begin position="39"/>
        <end position="425"/>
    </location>
</feature>
<feature type="transmembrane region" description="Helical" evidence="9">
    <location>
        <begin position="339"/>
        <end position="361"/>
    </location>
</feature>
<dbReference type="PROSITE" id="PS50850">
    <property type="entry name" value="MFS"/>
    <property type="match status" value="1"/>
</dbReference>
<comment type="similarity">
    <text evidence="7">Belongs to the major facilitator superfamily. Drug:H(+) antiporter-3 (DHA3) (TC 2.A.1.21) family.</text>
</comment>
<dbReference type="InterPro" id="IPR036259">
    <property type="entry name" value="MFS_trans_sf"/>
</dbReference>
<dbReference type="PANTHER" id="PTHR23513:SF9">
    <property type="entry name" value="ENTEROBACTIN EXPORTER ENTS"/>
    <property type="match status" value="1"/>
</dbReference>
<evidence type="ECO:0000256" key="6">
    <source>
        <dbReference type="ARBA" id="ARBA00023136"/>
    </source>
</evidence>
<accession>A0A1S7PG05</accession>
<feature type="transmembrane region" description="Helical" evidence="9">
    <location>
        <begin position="38"/>
        <end position="66"/>
    </location>
</feature>
<sequence>MPSDSSTVETMPLATSCGQLERVSESGFRGLGLPHRRAPLYGVIVAGGLSLFGNAVAAVALPWIVLSLTGNAAWTGIAAAAGMIPLVIGAFCGGPVVDRFGSRIVAVTADLASALSVVAIPFLMMAGQMDIGLLLGLIVVGALLDGPGMIAHDARVPELARIARMPIERITSIDELLENAAMIFGPPVAGIAIAAFGMEYALLITAACSLLAAVIGAICLPRHRRKSAGADRGDATFAGLRFLLTEPLLRLLLVVAMVMLAVFGALNAVVLPVLFKASGADVLDLGLFLSVSGAGAALSAVVFAIRGHSWNGRAVLLAGISGATLSIGLIAFFESGPLLLIAAALIGLSTGALGPLANAMFLKRAPAAIRGSVLGTTAAIAMMATPLAVLIAGFGLQAAGAVWFLWGLSATLCLLVFWVFLSPAARALAKSPP</sequence>
<dbReference type="SUPFAM" id="SSF103473">
    <property type="entry name" value="MFS general substrate transporter"/>
    <property type="match status" value="1"/>
</dbReference>
<feature type="transmembrane region" description="Helical" evidence="9">
    <location>
        <begin position="373"/>
        <end position="395"/>
    </location>
</feature>
<dbReference type="InterPro" id="IPR020846">
    <property type="entry name" value="MFS_dom"/>
</dbReference>
<feature type="transmembrane region" description="Helical" evidence="9">
    <location>
        <begin position="287"/>
        <end position="305"/>
    </location>
</feature>
<dbReference type="CDD" id="cd06173">
    <property type="entry name" value="MFS_MefA_like"/>
    <property type="match status" value="1"/>
</dbReference>
<evidence type="ECO:0000256" key="8">
    <source>
        <dbReference type="ARBA" id="ARBA00040914"/>
    </source>
</evidence>
<feature type="transmembrane region" description="Helical" evidence="9">
    <location>
        <begin position="104"/>
        <end position="125"/>
    </location>
</feature>
<name>A0A1S7PG05_9HYPH</name>
<evidence type="ECO:0000313" key="12">
    <source>
        <dbReference type="Proteomes" id="UP000191987"/>
    </source>
</evidence>
<evidence type="ECO:0000256" key="2">
    <source>
        <dbReference type="ARBA" id="ARBA00022448"/>
    </source>
</evidence>
<dbReference type="PANTHER" id="PTHR23513">
    <property type="entry name" value="INTEGRAL MEMBRANE EFFLUX PROTEIN-RELATED"/>
    <property type="match status" value="1"/>
</dbReference>
<keyword evidence="6 9" id="KW-0472">Membrane</keyword>
<dbReference type="GO" id="GO:0005886">
    <property type="term" value="C:plasma membrane"/>
    <property type="evidence" value="ECO:0007669"/>
    <property type="project" value="UniProtKB-SubCell"/>
</dbReference>
<feature type="transmembrane region" description="Helical" evidence="9">
    <location>
        <begin position="251"/>
        <end position="275"/>
    </location>
</feature>
<feature type="transmembrane region" description="Helical" evidence="9">
    <location>
        <begin position="131"/>
        <end position="155"/>
    </location>
</feature>
<evidence type="ECO:0000256" key="7">
    <source>
        <dbReference type="ARBA" id="ARBA00038075"/>
    </source>
</evidence>
<evidence type="ECO:0000256" key="3">
    <source>
        <dbReference type="ARBA" id="ARBA00022475"/>
    </source>
</evidence>
<keyword evidence="3" id="KW-1003">Cell membrane</keyword>
<dbReference type="Pfam" id="PF07690">
    <property type="entry name" value="MFS_1"/>
    <property type="match status" value="1"/>
</dbReference>